<gene>
    <name evidence="1" type="ORF">MM171A01575_0009</name>
</gene>
<dbReference type="AlphaFoldDB" id="A0A6M3M125"/>
<proteinExistence type="predicted"/>
<organism evidence="1">
    <name type="scientific">viral metagenome</name>
    <dbReference type="NCBI Taxonomy" id="1070528"/>
    <lineage>
        <taxon>unclassified sequences</taxon>
        <taxon>metagenomes</taxon>
        <taxon>organismal metagenomes</taxon>
    </lineage>
</organism>
<name>A0A6M3M125_9ZZZZ</name>
<protein>
    <submittedName>
        <fullName evidence="1">Uncharacterized protein</fullName>
    </submittedName>
</protein>
<dbReference type="EMBL" id="MT143607">
    <property type="protein sequence ID" value="QJA98775.1"/>
    <property type="molecule type" value="Genomic_DNA"/>
</dbReference>
<sequence length="75" mass="8807">MPQRKSKSQDKSIHYWLESSGITNCPTCGSNAIYVPYGGHQLSRIWNRIDKIEMLMCCRNSCFKGQKPFRKIWRP</sequence>
<evidence type="ECO:0000313" key="1">
    <source>
        <dbReference type="EMBL" id="QJA98775.1"/>
    </source>
</evidence>
<reference evidence="1" key="1">
    <citation type="submission" date="2020-03" db="EMBL/GenBank/DDBJ databases">
        <title>The deep terrestrial virosphere.</title>
        <authorList>
            <person name="Holmfeldt K."/>
            <person name="Nilsson E."/>
            <person name="Simone D."/>
            <person name="Lopez-Fernandez M."/>
            <person name="Wu X."/>
            <person name="de Brujin I."/>
            <person name="Lundin D."/>
            <person name="Andersson A."/>
            <person name="Bertilsson S."/>
            <person name="Dopson M."/>
        </authorList>
    </citation>
    <scope>NUCLEOTIDE SEQUENCE</scope>
    <source>
        <strain evidence="1">MM171A01575</strain>
    </source>
</reference>
<accession>A0A6M3M125</accession>